<dbReference type="eggNOG" id="COG1621">
    <property type="taxonomic scope" value="Bacteria"/>
</dbReference>
<dbReference type="InterPro" id="IPR013148">
    <property type="entry name" value="Glyco_hydro_32_N"/>
</dbReference>
<evidence type="ECO:0000256" key="1">
    <source>
        <dbReference type="ARBA" id="ARBA00009902"/>
    </source>
</evidence>
<keyword evidence="2 4" id="KW-0378">Hydrolase</keyword>
<keyword evidence="3 4" id="KW-0326">Glycosidase</keyword>
<dbReference type="GO" id="GO:0005987">
    <property type="term" value="P:sucrose catabolic process"/>
    <property type="evidence" value="ECO:0007669"/>
    <property type="project" value="TreeGrafter"/>
</dbReference>
<comment type="similarity">
    <text evidence="1 4">Belongs to the glycosyl hydrolase 32 family.</text>
</comment>
<dbReference type="Gene3D" id="2.60.120.560">
    <property type="entry name" value="Exo-inulinase, domain 1"/>
    <property type="match status" value="1"/>
</dbReference>
<dbReference type="EMBL" id="CP006644">
    <property type="protein sequence ID" value="AHE53217.1"/>
    <property type="molecule type" value="Genomic_DNA"/>
</dbReference>
<dbReference type="SUPFAM" id="SSF49899">
    <property type="entry name" value="Concanavalin A-like lectins/glucanases"/>
    <property type="match status" value="1"/>
</dbReference>
<dbReference type="Pfam" id="PF08244">
    <property type="entry name" value="Glyco_hydro_32C"/>
    <property type="match status" value="1"/>
</dbReference>
<evidence type="ECO:0000259" key="6">
    <source>
        <dbReference type="Pfam" id="PF08244"/>
    </source>
</evidence>
<dbReference type="SMART" id="SM00640">
    <property type="entry name" value="Glyco_32"/>
    <property type="match status" value="1"/>
</dbReference>
<sequence length="490" mass="53063">MPTATPTADLRPRYHIAAPGGGWINDPQRPIRTADGWTLWALFNPTYPNGGTSWRRWTSTDLITWRDRDVAIPRNTTPFGDVWTGSTVRDTDNTSGFGAGAIIALATMPANDAAGQNQSCALWYSLDEGASFTFHAIVLPNYPGNKPFRDPTVFWHEPTRRWVLTLSEEGKIGIYTSSDLKSWSYASGFFSDLVGSVMECSHLFQLHLYDENGVVGPDKWVLLVGGNGTAQGFTVGTYYWVGDFDGTTFTADTMTGQWLDSGADFYAAVVWADPRAADPLASACTIGWMSNWDYANQLSTNAGYRGQLSIVRQLRLRRAGGITRLLSTPLAEQNGAFDHMVAGTDQVISEGADYMWPSGAGFFAGRIDLTLTRVGDSWPTGLWLSVRGGGGYFTQVGLQLRDNAVFLKRDRSGPNAPDVDAWTKTRTAGCDFTDGTATISLLVDAGSIEVFVNEGAAVLSELITAPLNSTELHLNTAGGSVGVSDVTIRS</sequence>
<evidence type="ECO:0000256" key="3">
    <source>
        <dbReference type="ARBA" id="ARBA00023295"/>
    </source>
</evidence>
<evidence type="ECO:0000256" key="4">
    <source>
        <dbReference type="RuleBase" id="RU362110"/>
    </source>
</evidence>
<accession>W0A9R2</accession>
<dbReference type="Proteomes" id="UP000018851">
    <property type="component" value="Chromosome"/>
</dbReference>
<dbReference type="CDD" id="cd18622">
    <property type="entry name" value="GH32_Inu-like"/>
    <property type="match status" value="1"/>
</dbReference>
<dbReference type="STRING" id="1123269.NX02_07455"/>
<evidence type="ECO:0000259" key="5">
    <source>
        <dbReference type="Pfam" id="PF00251"/>
    </source>
</evidence>
<feature type="domain" description="Glycosyl hydrolase family 32 N-terminal" evidence="5">
    <location>
        <begin position="18"/>
        <end position="325"/>
    </location>
</feature>
<dbReference type="HOGENOM" id="CLU_001528_3_2_5"/>
<keyword evidence="8" id="KW-1185">Reference proteome</keyword>
<reference evidence="7 8" key="1">
    <citation type="submission" date="2013-07" db="EMBL/GenBank/DDBJ databases">
        <title>Completed genome of Sphingomonas sanxanigenens NX02.</title>
        <authorList>
            <person name="Ma T."/>
            <person name="Huang H."/>
            <person name="Wu M."/>
            <person name="Li X."/>
            <person name="Li G."/>
        </authorList>
    </citation>
    <scope>NUCLEOTIDE SEQUENCE [LARGE SCALE GENOMIC DNA]</scope>
    <source>
        <strain evidence="7 8">NX02</strain>
    </source>
</reference>
<dbReference type="PANTHER" id="PTHR42800:SF1">
    <property type="entry name" value="EXOINULINASE INUD (AFU_ORTHOLOGUE AFUA_5G00480)"/>
    <property type="match status" value="1"/>
</dbReference>
<dbReference type="KEGG" id="ssan:NX02_07455"/>
<evidence type="ECO:0000313" key="8">
    <source>
        <dbReference type="Proteomes" id="UP000018851"/>
    </source>
</evidence>
<dbReference type="Gene3D" id="2.115.10.20">
    <property type="entry name" value="Glycosyl hydrolase domain, family 43"/>
    <property type="match status" value="1"/>
</dbReference>
<dbReference type="Pfam" id="PF00251">
    <property type="entry name" value="Glyco_hydro_32N"/>
    <property type="match status" value="1"/>
</dbReference>
<dbReference type="InterPro" id="IPR001362">
    <property type="entry name" value="Glyco_hydro_32"/>
</dbReference>
<dbReference type="GO" id="GO:0005737">
    <property type="term" value="C:cytoplasm"/>
    <property type="evidence" value="ECO:0007669"/>
    <property type="project" value="TreeGrafter"/>
</dbReference>
<evidence type="ECO:0000256" key="2">
    <source>
        <dbReference type="ARBA" id="ARBA00022801"/>
    </source>
</evidence>
<feature type="domain" description="Glycosyl hydrolase family 32 C-terminal" evidence="6">
    <location>
        <begin position="367"/>
        <end position="489"/>
    </location>
</feature>
<protein>
    <recommendedName>
        <fullName evidence="9">Glycosyl hydrolase family 32 N-terminal domain-containing protein</fullName>
    </recommendedName>
</protein>
<evidence type="ECO:0008006" key="9">
    <source>
        <dbReference type="Google" id="ProtNLM"/>
    </source>
</evidence>
<proteinExistence type="inferred from homology"/>
<gene>
    <name evidence="7" type="ORF">NX02_07455</name>
</gene>
<dbReference type="InterPro" id="IPR023296">
    <property type="entry name" value="Glyco_hydro_beta-prop_sf"/>
</dbReference>
<dbReference type="PANTHER" id="PTHR42800">
    <property type="entry name" value="EXOINULINASE INUD (AFU_ORTHOLOGUE AFUA_5G00480)"/>
    <property type="match status" value="1"/>
</dbReference>
<dbReference type="PATRIC" id="fig|1123269.5.peg.1450"/>
<dbReference type="InterPro" id="IPR013320">
    <property type="entry name" value="ConA-like_dom_sf"/>
</dbReference>
<dbReference type="SUPFAM" id="SSF75005">
    <property type="entry name" value="Arabinanase/levansucrase/invertase"/>
    <property type="match status" value="1"/>
</dbReference>
<name>W0A9R2_9SPHN</name>
<dbReference type="GO" id="GO:0004575">
    <property type="term" value="F:sucrose alpha-glucosidase activity"/>
    <property type="evidence" value="ECO:0007669"/>
    <property type="project" value="TreeGrafter"/>
</dbReference>
<organism evidence="7 8">
    <name type="scientific">Sphingomonas sanxanigenens DSM 19645 = NX02</name>
    <dbReference type="NCBI Taxonomy" id="1123269"/>
    <lineage>
        <taxon>Bacteria</taxon>
        <taxon>Pseudomonadati</taxon>
        <taxon>Pseudomonadota</taxon>
        <taxon>Alphaproteobacteria</taxon>
        <taxon>Sphingomonadales</taxon>
        <taxon>Sphingomonadaceae</taxon>
        <taxon>Sphingomonas</taxon>
    </lineage>
</organism>
<evidence type="ECO:0000313" key="7">
    <source>
        <dbReference type="EMBL" id="AHE53217.1"/>
    </source>
</evidence>
<dbReference type="InterPro" id="IPR013189">
    <property type="entry name" value="Glyco_hydro_32_C"/>
</dbReference>
<dbReference type="AlphaFoldDB" id="W0A9R2"/>